<organism evidence="2 3">
    <name type="scientific">Actinidia rufa</name>
    <dbReference type="NCBI Taxonomy" id="165716"/>
    <lineage>
        <taxon>Eukaryota</taxon>
        <taxon>Viridiplantae</taxon>
        <taxon>Streptophyta</taxon>
        <taxon>Embryophyta</taxon>
        <taxon>Tracheophyta</taxon>
        <taxon>Spermatophyta</taxon>
        <taxon>Magnoliopsida</taxon>
        <taxon>eudicotyledons</taxon>
        <taxon>Gunneridae</taxon>
        <taxon>Pentapetalae</taxon>
        <taxon>asterids</taxon>
        <taxon>Ericales</taxon>
        <taxon>Actinidiaceae</taxon>
        <taxon>Actinidia</taxon>
    </lineage>
</organism>
<evidence type="ECO:0000313" key="3">
    <source>
        <dbReference type="Proteomes" id="UP000585474"/>
    </source>
</evidence>
<evidence type="ECO:0000256" key="1">
    <source>
        <dbReference type="SAM" id="MobiDB-lite"/>
    </source>
</evidence>
<name>A0A7J0EYV4_9ERIC</name>
<protein>
    <submittedName>
        <fullName evidence="2">Uncharacterized protein</fullName>
    </submittedName>
</protein>
<feature type="compositionally biased region" description="Basic and acidic residues" evidence="1">
    <location>
        <begin position="70"/>
        <end position="97"/>
    </location>
</feature>
<reference evidence="2 3" key="1">
    <citation type="submission" date="2019-07" db="EMBL/GenBank/DDBJ databases">
        <title>De Novo Assembly of kiwifruit Actinidia rufa.</title>
        <authorList>
            <person name="Sugita-Konishi S."/>
            <person name="Sato K."/>
            <person name="Mori E."/>
            <person name="Abe Y."/>
            <person name="Kisaki G."/>
            <person name="Hamano K."/>
            <person name="Suezawa K."/>
            <person name="Otani M."/>
            <person name="Fukuda T."/>
            <person name="Manabe T."/>
            <person name="Gomi K."/>
            <person name="Tabuchi M."/>
            <person name="Akimitsu K."/>
            <person name="Kataoka I."/>
        </authorList>
    </citation>
    <scope>NUCLEOTIDE SEQUENCE [LARGE SCALE GENOMIC DNA]</scope>
    <source>
        <strain evidence="3">cv. Fuchu</strain>
    </source>
</reference>
<dbReference type="AlphaFoldDB" id="A0A7J0EYV4"/>
<accession>A0A7J0EYV4</accession>
<feature type="compositionally biased region" description="Basic residues" evidence="1">
    <location>
        <begin position="9"/>
        <end position="20"/>
    </location>
</feature>
<proteinExistence type="predicted"/>
<comment type="caution">
    <text evidence="2">The sequence shown here is derived from an EMBL/GenBank/DDBJ whole genome shotgun (WGS) entry which is preliminary data.</text>
</comment>
<evidence type="ECO:0000313" key="2">
    <source>
        <dbReference type="EMBL" id="GFY91598.1"/>
    </source>
</evidence>
<feature type="region of interest" description="Disordered" evidence="1">
    <location>
        <begin position="1"/>
        <end position="97"/>
    </location>
</feature>
<dbReference type="Proteomes" id="UP000585474">
    <property type="component" value="Unassembled WGS sequence"/>
</dbReference>
<gene>
    <name evidence="2" type="ORF">Acr_07g0017940</name>
</gene>
<dbReference type="EMBL" id="BJWL01000007">
    <property type="protein sequence ID" value="GFY91598.1"/>
    <property type="molecule type" value="Genomic_DNA"/>
</dbReference>
<feature type="compositionally biased region" description="Basic and acidic residues" evidence="1">
    <location>
        <begin position="31"/>
        <end position="50"/>
    </location>
</feature>
<dbReference type="OrthoDB" id="776378at2759"/>
<feature type="compositionally biased region" description="Acidic residues" evidence="1">
    <location>
        <begin position="51"/>
        <end position="68"/>
    </location>
</feature>
<keyword evidence="3" id="KW-1185">Reference proteome</keyword>
<sequence length="97" mass="10915">MTQTQMQQWKKKRVTKKKRAKNADLNVQESKGAKKESLGSGIEEMKNVDSKEEDDVKDANEVEEENVLIEEAKTDSIAAEEEKGSVEESKTETENGL</sequence>